<dbReference type="InterPro" id="IPR036188">
    <property type="entry name" value="FAD/NAD-bd_sf"/>
</dbReference>
<dbReference type="InterPro" id="IPR002938">
    <property type="entry name" value="FAD-bd"/>
</dbReference>
<organism evidence="6 7">
    <name type="scientific">Cryptosporangium phraense</name>
    <dbReference type="NCBI Taxonomy" id="2593070"/>
    <lineage>
        <taxon>Bacteria</taxon>
        <taxon>Bacillati</taxon>
        <taxon>Actinomycetota</taxon>
        <taxon>Actinomycetes</taxon>
        <taxon>Cryptosporangiales</taxon>
        <taxon>Cryptosporangiaceae</taxon>
        <taxon>Cryptosporangium</taxon>
    </lineage>
</organism>
<evidence type="ECO:0000256" key="1">
    <source>
        <dbReference type="ARBA" id="ARBA00022630"/>
    </source>
</evidence>
<keyword evidence="2" id="KW-0274">FAD</keyword>
<feature type="domain" description="FAD-binding" evidence="5">
    <location>
        <begin position="43"/>
        <end position="362"/>
    </location>
</feature>
<dbReference type="GO" id="GO:0004497">
    <property type="term" value="F:monooxygenase activity"/>
    <property type="evidence" value="ECO:0007669"/>
    <property type="project" value="UniProtKB-KW"/>
</dbReference>
<dbReference type="PANTHER" id="PTHR47178:SF5">
    <property type="entry name" value="FAD-BINDING DOMAIN-CONTAINING PROTEIN"/>
    <property type="match status" value="1"/>
</dbReference>
<evidence type="ECO:0000256" key="3">
    <source>
        <dbReference type="ARBA" id="ARBA00023002"/>
    </source>
</evidence>
<dbReference type="Gene3D" id="3.50.50.60">
    <property type="entry name" value="FAD/NAD(P)-binding domain"/>
    <property type="match status" value="1"/>
</dbReference>
<proteinExistence type="predicted"/>
<reference evidence="6 7" key="1">
    <citation type="submission" date="2019-07" db="EMBL/GenBank/DDBJ databases">
        <title>Cryptosporangium phraense sp. nov., isolated from plant litter.</title>
        <authorList>
            <person name="Suriyachadkun C."/>
        </authorList>
    </citation>
    <scope>NUCLEOTIDE SEQUENCE [LARGE SCALE GENOMIC DNA]</scope>
    <source>
        <strain evidence="6 7">A-T 5661</strain>
    </source>
</reference>
<accession>A0A545AFH7</accession>
<evidence type="ECO:0000256" key="4">
    <source>
        <dbReference type="ARBA" id="ARBA00023033"/>
    </source>
</evidence>
<evidence type="ECO:0000313" key="7">
    <source>
        <dbReference type="Proteomes" id="UP000317982"/>
    </source>
</evidence>
<dbReference type="EMBL" id="VIRS01000047">
    <property type="protein sequence ID" value="TQS40097.1"/>
    <property type="molecule type" value="Genomic_DNA"/>
</dbReference>
<evidence type="ECO:0000313" key="6">
    <source>
        <dbReference type="EMBL" id="TQS40097.1"/>
    </source>
</evidence>
<dbReference type="SUPFAM" id="SSF51905">
    <property type="entry name" value="FAD/NAD(P)-binding domain"/>
    <property type="match status" value="1"/>
</dbReference>
<dbReference type="Pfam" id="PF01494">
    <property type="entry name" value="FAD_binding_3"/>
    <property type="match status" value="1"/>
</dbReference>
<dbReference type="InParanoid" id="A0A545AFH7"/>
<evidence type="ECO:0000256" key="2">
    <source>
        <dbReference type="ARBA" id="ARBA00022827"/>
    </source>
</evidence>
<evidence type="ECO:0000259" key="5">
    <source>
        <dbReference type="Pfam" id="PF01494"/>
    </source>
</evidence>
<keyword evidence="4 6" id="KW-0503">Monooxygenase</keyword>
<keyword evidence="7" id="KW-1185">Reference proteome</keyword>
<protein>
    <submittedName>
        <fullName evidence="6">FAD-dependent monooxygenase</fullName>
    </submittedName>
</protein>
<dbReference type="Proteomes" id="UP000317982">
    <property type="component" value="Unassembled WGS sequence"/>
</dbReference>
<sequence>MLCKPSNSTNSTVRVGMPPAWGPSPTAATSYFPPFLTCHCGQMRVLIIGGGLGGLGLAQGLEKNGVEATVFERDRTLTARPQGYRLHVDSRAADALRQCLPPDLYDLFEQTTSRPSHRVTVLTPQLKTLKTIETGPGFSTSVDRLTLREILSTGLPDLRFGAQFTHYEPRNGTIRAHFADGTSADGDLLVGADGIGSRVRSQYLPHARIVDTGTRCVYGRTPLAAVEDRLPAPLRDGFCPVTDRRGLGLALGLVQFRTKPSALGLTAHEDYVMWSLAARGSRLDQEPADLIRTWHPDLRNLIDRATPEATFEIRIRTSKPVRPWTPTAVTLLGDAIHAMPPSRGSGANLALFDAATLCTRLTDIGGYEDVMRRVGFAAVRGPRSYWPRWFRR</sequence>
<gene>
    <name evidence="6" type="ORF">FL583_36365</name>
</gene>
<dbReference type="OrthoDB" id="3322136at2"/>
<dbReference type="GO" id="GO:0071949">
    <property type="term" value="F:FAD binding"/>
    <property type="evidence" value="ECO:0007669"/>
    <property type="project" value="InterPro"/>
</dbReference>
<keyword evidence="3" id="KW-0560">Oxidoreductase</keyword>
<dbReference type="PANTHER" id="PTHR47178">
    <property type="entry name" value="MONOOXYGENASE, FAD-BINDING"/>
    <property type="match status" value="1"/>
</dbReference>
<dbReference type="PRINTS" id="PR00420">
    <property type="entry name" value="RNGMNOXGNASE"/>
</dbReference>
<keyword evidence="1" id="KW-0285">Flavoprotein</keyword>
<comment type="caution">
    <text evidence="6">The sequence shown here is derived from an EMBL/GenBank/DDBJ whole genome shotgun (WGS) entry which is preliminary data.</text>
</comment>
<name>A0A545AFH7_9ACTN</name>
<dbReference type="AlphaFoldDB" id="A0A545AFH7"/>